<feature type="region of interest" description="Disordered" evidence="1">
    <location>
        <begin position="1"/>
        <end position="29"/>
    </location>
</feature>
<organism evidence="2 3">
    <name type="scientific">Purpureocillium lilacinum</name>
    <name type="common">Paecilomyces lilacinus</name>
    <dbReference type="NCBI Taxonomy" id="33203"/>
    <lineage>
        <taxon>Eukaryota</taxon>
        <taxon>Fungi</taxon>
        <taxon>Dikarya</taxon>
        <taxon>Ascomycota</taxon>
        <taxon>Pezizomycotina</taxon>
        <taxon>Sordariomycetes</taxon>
        <taxon>Hypocreomycetidae</taxon>
        <taxon>Hypocreales</taxon>
        <taxon>Ophiocordycipitaceae</taxon>
        <taxon>Purpureocillium</taxon>
    </lineage>
</organism>
<dbReference type="EMBL" id="JAWRVI010000021">
    <property type="protein sequence ID" value="KAK4089206.1"/>
    <property type="molecule type" value="Genomic_DNA"/>
</dbReference>
<evidence type="ECO:0000313" key="3">
    <source>
        <dbReference type="Proteomes" id="UP001287286"/>
    </source>
</evidence>
<protein>
    <submittedName>
        <fullName evidence="2">Uncharacterized protein</fullName>
    </submittedName>
</protein>
<comment type="caution">
    <text evidence="2">The sequence shown here is derived from an EMBL/GenBank/DDBJ whole genome shotgun (WGS) entry which is preliminary data.</text>
</comment>
<feature type="region of interest" description="Disordered" evidence="1">
    <location>
        <begin position="87"/>
        <end position="107"/>
    </location>
</feature>
<evidence type="ECO:0000313" key="2">
    <source>
        <dbReference type="EMBL" id="KAK4089206.1"/>
    </source>
</evidence>
<feature type="region of interest" description="Disordered" evidence="1">
    <location>
        <begin position="260"/>
        <end position="298"/>
    </location>
</feature>
<gene>
    <name evidence="2" type="ORF">Purlil1_6639</name>
</gene>
<keyword evidence="3" id="KW-1185">Reference proteome</keyword>
<accession>A0ABR0BZL6</accession>
<dbReference type="Proteomes" id="UP001287286">
    <property type="component" value="Unassembled WGS sequence"/>
</dbReference>
<name>A0ABR0BZL6_PURLI</name>
<evidence type="ECO:0000256" key="1">
    <source>
        <dbReference type="SAM" id="MobiDB-lite"/>
    </source>
</evidence>
<feature type="region of interest" description="Disordered" evidence="1">
    <location>
        <begin position="312"/>
        <end position="331"/>
    </location>
</feature>
<reference evidence="2 3" key="1">
    <citation type="journal article" date="2024" name="Microbiol. Resour. Announc.">
        <title>Genome annotations for the ascomycete fungi Trichoderma harzianum, Trichoderma aggressivum, and Purpureocillium lilacinum.</title>
        <authorList>
            <person name="Beijen E.P.W."/>
            <person name="Ohm R.A."/>
        </authorList>
    </citation>
    <scope>NUCLEOTIDE SEQUENCE [LARGE SCALE GENOMIC DNA]</scope>
    <source>
        <strain evidence="2 3">CBS 150709</strain>
    </source>
</reference>
<feature type="compositionally biased region" description="Polar residues" evidence="1">
    <location>
        <begin position="260"/>
        <end position="269"/>
    </location>
</feature>
<sequence>MTSSWGRRTGPARVGADRSALDSAATQKRTRGDWFQRIGRACLAHSPWQALPVAAPARQTWTVPQPSALDAQYCGCPAAADVPIESCDRKGEPQAGERHAPSLSPEYYPPPRDPVLVLVVIVAACQPGVTSSRRLWNWARVEIGLSFPRGFRALASTGPKTSDRGIASSGWRGGVDRHPCQRAAAGVPGSEVGCRTDAWCASRRHSQWHAADYRPLACVSPPPADAPRHPSRLTLFSLANSHSAEVRILTRMRIRDPGIQSNWARSSGTAKAGVQRGSPHRNGTGKLQRTLPRCGSSTEAQQLRRSISTAWTPNVKHQQLTANDSPVPASD</sequence>
<feature type="compositionally biased region" description="Polar residues" evidence="1">
    <location>
        <begin position="312"/>
        <end position="324"/>
    </location>
</feature>
<feature type="compositionally biased region" description="Basic and acidic residues" evidence="1">
    <location>
        <begin position="87"/>
        <end position="100"/>
    </location>
</feature>
<proteinExistence type="predicted"/>